<proteinExistence type="predicted"/>
<organism evidence="2 3">
    <name type="scientific">Suillus fuscotomentosus</name>
    <dbReference type="NCBI Taxonomy" id="1912939"/>
    <lineage>
        <taxon>Eukaryota</taxon>
        <taxon>Fungi</taxon>
        <taxon>Dikarya</taxon>
        <taxon>Basidiomycota</taxon>
        <taxon>Agaricomycotina</taxon>
        <taxon>Agaricomycetes</taxon>
        <taxon>Agaricomycetidae</taxon>
        <taxon>Boletales</taxon>
        <taxon>Suillineae</taxon>
        <taxon>Suillaceae</taxon>
        <taxon>Suillus</taxon>
    </lineage>
</organism>
<accession>A0AAD4HC13</accession>
<dbReference type="Proteomes" id="UP001195769">
    <property type="component" value="Unassembled WGS sequence"/>
</dbReference>
<evidence type="ECO:0000313" key="2">
    <source>
        <dbReference type="EMBL" id="KAG1886422.1"/>
    </source>
</evidence>
<dbReference type="PANTHER" id="PTHR46579:SF2">
    <property type="entry name" value="C2H2-TYPE DOMAIN-CONTAINING PROTEIN"/>
    <property type="match status" value="1"/>
</dbReference>
<feature type="region of interest" description="Disordered" evidence="1">
    <location>
        <begin position="32"/>
        <end position="57"/>
    </location>
</feature>
<feature type="compositionally biased region" description="Acidic residues" evidence="1">
    <location>
        <begin position="42"/>
        <end position="52"/>
    </location>
</feature>
<dbReference type="PANTHER" id="PTHR46579">
    <property type="entry name" value="F5/8 TYPE C DOMAIN-CONTAINING PROTEIN-RELATED"/>
    <property type="match status" value="1"/>
</dbReference>
<comment type="caution">
    <text evidence="2">The sequence shown here is derived from an EMBL/GenBank/DDBJ whole genome shotgun (WGS) entry which is preliminary data.</text>
</comment>
<dbReference type="RefSeq" id="XP_041216634.1">
    <property type="nucleotide sequence ID" value="XM_041365795.1"/>
</dbReference>
<reference evidence="2" key="1">
    <citation type="journal article" date="2020" name="New Phytol.">
        <title>Comparative genomics reveals dynamic genome evolution in host specialist ectomycorrhizal fungi.</title>
        <authorList>
            <person name="Lofgren L.A."/>
            <person name="Nguyen N.H."/>
            <person name="Vilgalys R."/>
            <person name="Ruytinx J."/>
            <person name="Liao H.L."/>
            <person name="Branco S."/>
            <person name="Kuo A."/>
            <person name="LaButti K."/>
            <person name="Lipzen A."/>
            <person name="Andreopoulos W."/>
            <person name="Pangilinan J."/>
            <person name="Riley R."/>
            <person name="Hundley H."/>
            <person name="Na H."/>
            <person name="Barry K."/>
            <person name="Grigoriev I.V."/>
            <person name="Stajich J.E."/>
            <person name="Kennedy P.G."/>
        </authorList>
    </citation>
    <scope>NUCLEOTIDE SEQUENCE</scope>
    <source>
        <strain evidence="2">FC203</strain>
    </source>
</reference>
<dbReference type="EMBL" id="JABBWK010000256">
    <property type="protein sequence ID" value="KAG1886422.1"/>
    <property type="molecule type" value="Genomic_DNA"/>
</dbReference>
<protein>
    <submittedName>
        <fullName evidence="2">Uncharacterized protein</fullName>
    </submittedName>
</protein>
<dbReference type="AlphaFoldDB" id="A0AAD4HC13"/>
<sequence>MLSPQAGTVKGPDISGIHTEVPGALSNWLGAVEAGPPVVDDSVTEPESELGAEDLKHTSAQALVSTGLLVDDSETEPESEPETKDEPATLAEFYRWYNTVVANMPTVRCHCKTNNCHGALVPAHTACAHECADLCNRTTSEQGNFKRVGERIILASISPNIEFYDFPPDLDDALLDTGFLEPEDLGSVKPGDPLPYLGRNIWSPETLLAAIDHFDRYNAATAAGSRPLTPHDAHNLPPDQEEHELQYQLQQAIKNTEENPDLDQDLDPDANPLEDVDKYQDILGEAQPAEDDPDPFFIADGLYAEDTTDIMHLPGHLVSIYTVVSWLHLQFHLPKVVCNALLAIFACILLTLSPNIEPPFVTLQSSNRILGVDKPIYTLPVCPSCCNVFPPACSPHSHDQCTLCNEDLFLPDKTACGNQHSLKSPLIKYPYLPLSDQIKSLLKVLGLESLLDGWCSKPRAPNQYIDIFNGSVCKTKLKAPDGKLFFSNLPHKKAGPDGELCIGVNLGVDCAITFIVSDFLFHLQPSTRISTSFDYGKTASKYLLNHVLKDNLFMSFWWPSSVISLLRIRLGALLHIHILTSVQRAGSTLPTKTNHQPLLTEVIIDPMHNLFLGLVKTHFYNIWVQNIGMPSGGSLTADQWLLLATAYGPIIIPQLWSTCLPSDGDDQILYQRVAMIQKLENKKEADATRKLDDRNALAEAKKRGKEAFEAEKARIARDKVAAAEAKTQEKLRLAAIKQAEKARLAAKKKAKAVQRKGKRKATEQNVEGLPEGHPRSQPPPTSNATAQFLDQEPDDGDSEPTNIKFSLHPDDPANFLKLSAALRILIKHQICDHELDHADRLLREYCSELINLYGSAVIKPNHHYATHVVECTRNFSPLHDFWTFLFEWLNKVLKSFKTNNHANGELETTFFTEFQRTCHIGRMTFSLLNHSKTSLPCTVAEIMLKASNEERGTVAGLTVLSKDLDDVNADVHCLCDRPVVPHSLPLDRTAIFFDYVVIKGKCYYASRTVGSNRSSFVHVIIPADNPIHLHGEVLEIFQVDQSWREHVQSLWFARMCWFKPWQGDAGMVWNKFAESVSVRLWTLGEYLEDEVQLPHLIDPDWINGQLAMTTVSISVEKTKVRQRLLEQDKLTG</sequence>
<feature type="region of interest" description="Disordered" evidence="1">
    <location>
        <begin position="747"/>
        <end position="806"/>
    </location>
</feature>
<feature type="compositionally biased region" description="Basic residues" evidence="1">
    <location>
        <begin position="747"/>
        <end position="759"/>
    </location>
</feature>
<keyword evidence="3" id="KW-1185">Reference proteome</keyword>
<feature type="region of interest" description="Disordered" evidence="1">
    <location>
        <begin position="223"/>
        <end position="247"/>
    </location>
</feature>
<evidence type="ECO:0000313" key="3">
    <source>
        <dbReference type="Proteomes" id="UP001195769"/>
    </source>
</evidence>
<dbReference type="GeneID" id="64660093"/>
<name>A0AAD4HC13_9AGAM</name>
<gene>
    <name evidence="2" type="ORF">F5891DRAFT_1177959</name>
</gene>
<evidence type="ECO:0000256" key="1">
    <source>
        <dbReference type="SAM" id="MobiDB-lite"/>
    </source>
</evidence>